<dbReference type="OrthoDB" id="405996at2759"/>
<dbReference type="Proteomes" id="UP000242877">
    <property type="component" value="Unassembled WGS sequence"/>
</dbReference>
<evidence type="ECO:0000256" key="1">
    <source>
        <dbReference type="SAM" id="MobiDB-lite"/>
    </source>
</evidence>
<evidence type="ECO:0000313" key="4">
    <source>
        <dbReference type="EMBL" id="KZZ92723.1"/>
    </source>
</evidence>
<comment type="caution">
    <text evidence="4">The sequence shown here is derived from an EMBL/GenBank/DDBJ whole genome shotgun (WGS) entry which is preliminary data.</text>
</comment>
<organism evidence="4 5">
    <name type="scientific">Ascosphaera apis ARSEF 7405</name>
    <dbReference type="NCBI Taxonomy" id="392613"/>
    <lineage>
        <taxon>Eukaryota</taxon>
        <taxon>Fungi</taxon>
        <taxon>Dikarya</taxon>
        <taxon>Ascomycota</taxon>
        <taxon>Pezizomycotina</taxon>
        <taxon>Eurotiomycetes</taxon>
        <taxon>Eurotiomycetidae</taxon>
        <taxon>Onygenales</taxon>
        <taxon>Ascosphaeraceae</taxon>
        <taxon>Ascosphaera</taxon>
    </lineage>
</organism>
<dbReference type="GO" id="GO:0043812">
    <property type="term" value="F:phosphatidylinositol-4-phosphate phosphatase activity"/>
    <property type="evidence" value="ECO:0007669"/>
    <property type="project" value="TreeGrafter"/>
</dbReference>
<sequence>MGLARKLLVAVGEDGLVIQNATGGIRNAADEVSGVHIEYGTHKIQRLFTAGSVLRQGGPSLEVHGLIGLISLASYSFLVAITQRNQVAQIHRKPIFVVTDVALIPLSSEEDASKAIAAVGKAVGERQQSLSDASSSFSNESDVSEESQLQQTAEPDETAQPADDNSSGHTSVAEDVIEKQGRYGRFASRWFSKNGWTRRNTIFQGVADPQPIGSVFARKPQDKKDKGQNDQDLVEMDGLTPDGQISHAYEAEEEEKDGIESRPHELVPKLLRYARLFFSSNSFYFSYDHDITRKHAVHRLDIESIPIYRRADPQFFWNRHLIQPFIDSGQYELALPLIQGFVGQHRFVVTKGESTQESEKADINDVAASSDSNASQDNNGSSEELESNENASFLLTLISRRSIRRSGVRYLRRGVDDEGNVANMVETEQILSRPSWDPKDKIYSLLQVRGSIPLYFSQSPYSLKPAPILRHSDETNQASFNKHIKALSERYGKIQIVSLIDGHGVEVKIGEKFQEFAKNFNESGDTLAGAPLEFLWFDFHHECRGLKFENVSHLIDQIESTVDEFGYTIFQENNILKRQIGVVRTNCMDCLDRTGVTQCAIGQHALGRQLQEEGYSIDLRHDENTQWFNILWADNGDAISKQYSSTAALKGDYTRTRKRNMRGALNDLGLTMSRYFNNLVNDYFSQACIDYFLGNVTIDVFNEFESNLTSGDPGISLERIRQNAIATCCDIVLDGDSEELLGGWTLLSPHEPNTLRTLPFEESVLLLTDTAVYCCRFDWDADKLIGFERIELLTITKINYGTYITSALTDTQMNPRHNVGLVITYRSSDDNYIRINTRSPRTLVHNENGIDDIADKKGDSGTGEGELEGKKSKKNENGSTANKEWDILSFFQGNKRNSTRLLAMKILPFSRTVINKDDYTPQIKERDTARLICEEIEHAIMKANNRSGNKAIEGDLMVKETEIISVSEARKQTGIFEHLAYDLKKLVWA</sequence>
<evidence type="ECO:0000259" key="3">
    <source>
        <dbReference type="PROSITE" id="PS51791"/>
    </source>
</evidence>
<dbReference type="AlphaFoldDB" id="A0A162IFN0"/>
<dbReference type="InterPro" id="IPR022158">
    <property type="entry name" value="Inositol_phosphatase"/>
</dbReference>
<dbReference type="PANTHER" id="PTHR45662">
    <property type="entry name" value="PHOSPHATIDYLINOSITIDE PHOSPHATASE SAC1"/>
    <property type="match status" value="1"/>
</dbReference>
<feature type="domain" description="HSac2" evidence="3">
    <location>
        <begin position="715"/>
        <end position="868"/>
    </location>
</feature>
<evidence type="ECO:0000313" key="5">
    <source>
        <dbReference type="Proteomes" id="UP000242877"/>
    </source>
</evidence>
<dbReference type="PROSITE" id="PS50275">
    <property type="entry name" value="SAC"/>
    <property type="match status" value="1"/>
</dbReference>
<dbReference type="GO" id="GO:0005783">
    <property type="term" value="C:endoplasmic reticulum"/>
    <property type="evidence" value="ECO:0007669"/>
    <property type="project" value="TreeGrafter"/>
</dbReference>
<feature type="compositionally biased region" description="Low complexity" evidence="1">
    <location>
        <begin position="129"/>
        <end position="141"/>
    </location>
</feature>
<protein>
    <submittedName>
        <fullName evidence="4">SacI domain-containing protein</fullName>
    </submittedName>
</protein>
<gene>
    <name evidence="4" type="ORF">AAP_02804</name>
</gene>
<feature type="compositionally biased region" description="Low complexity" evidence="1">
    <location>
        <begin position="364"/>
        <end position="387"/>
    </location>
</feature>
<dbReference type="InterPro" id="IPR002013">
    <property type="entry name" value="SAC_dom"/>
</dbReference>
<evidence type="ECO:0000259" key="2">
    <source>
        <dbReference type="PROSITE" id="PS50275"/>
    </source>
</evidence>
<dbReference type="GO" id="GO:0046856">
    <property type="term" value="P:phosphatidylinositol dephosphorylation"/>
    <property type="evidence" value="ECO:0007669"/>
    <property type="project" value="TreeGrafter"/>
</dbReference>
<feature type="compositionally biased region" description="Basic and acidic residues" evidence="1">
    <location>
        <begin position="219"/>
        <end position="229"/>
    </location>
</feature>
<accession>A0A162IFN0</accession>
<feature type="domain" description="SAC" evidence="2">
    <location>
        <begin position="274"/>
        <end position="645"/>
    </location>
</feature>
<feature type="compositionally biased region" description="Basic and acidic residues" evidence="1">
    <location>
        <begin position="867"/>
        <end position="876"/>
    </location>
</feature>
<dbReference type="VEuPathDB" id="FungiDB:AAP_02804"/>
<dbReference type="Pfam" id="PF02383">
    <property type="entry name" value="Syja_N"/>
    <property type="match status" value="1"/>
</dbReference>
<dbReference type="PANTHER" id="PTHR45662:SF7">
    <property type="entry name" value="SACI DOMAIN PROTEIN (AFU_ORTHOLOGUE AFUA_1G15890)"/>
    <property type="match status" value="1"/>
</dbReference>
<name>A0A162IFN0_9EURO</name>
<dbReference type="EMBL" id="AZGZ01000010">
    <property type="protein sequence ID" value="KZZ92723.1"/>
    <property type="molecule type" value="Genomic_DNA"/>
</dbReference>
<proteinExistence type="predicted"/>
<dbReference type="PROSITE" id="PS51791">
    <property type="entry name" value="HSAC2"/>
    <property type="match status" value="1"/>
</dbReference>
<dbReference type="Pfam" id="PF12456">
    <property type="entry name" value="hSac2"/>
    <property type="match status" value="1"/>
</dbReference>
<dbReference type="InterPro" id="IPR034753">
    <property type="entry name" value="hSac2"/>
</dbReference>
<reference evidence="4 5" key="1">
    <citation type="journal article" date="2016" name="Genome Biol. Evol.">
        <title>Divergent and convergent evolution of fungal pathogenicity.</title>
        <authorList>
            <person name="Shang Y."/>
            <person name="Xiao G."/>
            <person name="Zheng P."/>
            <person name="Cen K."/>
            <person name="Zhan S."/>
            <person name="Wang C."/>
        </authorList>
    </citation>
    <scope>NUCLEOTIDE SEQUENCE [LARGE SCALE GENOMIC DNA]</scope>
    <source>
        <strain evidence="4 5">ARSEF 7405</strain>
    </source>
</reference>
<feature type="region of interest" description="Disordered" evidence="1">
    <location>
        <begin position="353"/>
        <end position="387"/>
    </location>
</feature>
<feature type="region of interest" description="Disordered" evidence="1">
    <location>
        <begin position="846"/>
        <end position="878"/>
    </location>
</feature>
<feature type="region of interest" description="Disordered" evidence="1">
    <location>
        <begin position="129"/>
        <end position="171"/>
    </location>
</feature>
<keyword evidence="5" id="KW-1185">Reference proteome</keyword>
<feature type="region of interest" description="Disordered" evidence="1">
    <location>
        <begin position="211"/>
        <end position="242"/>
    </location>
</feature>